<protein>
    <submittedName>
        <fullName evidence="2">Uncharacterized protein</fullName>
    </submittedName>
</protein>
<dbReference type="Proteomes" id="UP000636709">
    <property type="component" value="Unassembled WGS sequence"/>
</dbReference>
<feature type="chain" id="PRO_5032953469" evidence="1">
    <location>
        <begin position="24"/>
        <end position="200"/>
    </location>
</feature>
<feature type="signal peptide" evidence="1">
    <location>
        <begin position="1"/>
        <end position="23"/>
    </location>
</feature>
<evidence type="ECO:0000313" key="3">
    <source>
        <dbReference type="Proteomes" id="UP000636709"/>
    </source>
</evidence>
<dbReference type="AlphaFoldDB" id="A0A835KF05"/>
<name>A0A835KF05_9POAL</name>
<gene>
    <name evidence="2" type="ORF">HU200_018085</name>
</gene>
<organism evidence="2 3">
    <name type="scientific">Digitaria exilis</name>
    <dbReference type="NCBI Taxonomy" id="1010633"/>
    <lineage>
        <taxon>Eukaryota</taxon>
        <taxon>Viridiplantae</taxon>
        <taxon>Streptophyta</taxon>
        <taxon>Embryophyta</taxon>
        <taxon>Tracheophyta</taxon>
        <taxon>Spermatophyta</taxon>
        <taxon>Magnoliopsida</taxon>
        <taxon>Liliopsida</taxon>
        <taxon>Poales</taxon>
        <taxon>Poaceae</taxon>
        <taxon>PACMAD clade</taxon>
        <taxon>Panicoideae</taxon>
        <taxon>Panicodae</taxon>
        <taxon>Paniceae</taxon>
        <taxon>Anthephorinae</taxon>
        <taxon>Digitaria</taxon>
    </lineage>
</organism>
<accession>A0A835KF05</accession>
<reference evidence="2" key="1">
    <citation type="submission" date="2020-07" db="EMBL/GenBank/DDBJ databases">
        <title>Genome sequence and genetic diversity analysis of an under-domesticated orphan crop, white fonio (Digitaria exilis).</title>
        <authorList>
            <person name="Bennetzen J.L."/>
            <person name="Chen S."/>
            <person name="Ma X."/>
            <person name="Wang X."/>
            <person name="Yssel A.E.J."/>
            <person name="Chaluvadi S.R."/>
            <person name="Johnson M."/>
            <person name="Gangashetty P."/>
            <person name="Hamidou F."/>
            <person name="Sanogo M.D."/>
            <person name="Zwaenepoel A."/>
            <person name="Wallace J."/>
            <person name="Van De Peer Y."/>
            <person name="Van Deynze A."/>
        </authorList>
    </citation>
    <scope>NUCLEOTIDE SEQUENCE</scope>
    <source>
        <tissue evidence="2">Leaves</tissue>
    </source>
</reference>
<keyword evidence="1" id="KW-0732">Signal</keyword>
<proteinExistence type="predicted"/>
<evidence type="ECO:0000313" key="2">
    <source>
        <dbReference type="EMBL" id="KAF8728805.1"/>
    </source>
</evidence>
<keyword evidence="3" id="KW-1185">Reference proteome</keyword>
<dbReference type="EMBL" id="JACEFO010001626">
    <property type="protein sequence ID" value="KAF8728805.1"/>
    <property type="molecule type" value="Genomic_DNA"/>
</dbReference>
<sequence length="200" mass="21254">MVPSPRKTAAAAVVLLLVILAAGWDPPLSQSNLPCLLPPPAGTDKKSPLEQAAIVSRPRAVLAASPATKLSSRQPRRHPRLRPLEAGNNFVRRCSAPPRACWEGGDGPPMPFEWDELLCSSASSSRNVGAGRWESIIPTAPLPARTCLCPSATQFCLATSSSALRLLTCLPAAGTQFACLRQDARDCQPHDDSPARSMSQ</sequence>
<comment type="caution">
    <text evidence="2">The sequence shown here is derived from an EMBL/GenBank/DDBJ whole genome shotgun (WGS) entry which is preliminary data.</text>
</comment>
<evidence type="ECO:0000256" key="1">
    <source>
        <dbReference type="SAM" id="SignalP"/>
    </source>
</evidence>